<evidence type="ECO:0000313" key="3">
    <source>
        <dbReference type="Proteomes" id="UP000316238"/>
    </source>
</evidence>
<gene>
    <name evidence="2" type="ORF">CDV28_1184</name>
</gene>
<dbReference type="Proteomes" id="UP000316238">
    <property type="component" value="Unassembled WGS sequence"/>
</dbReference>
<dbReference type="AlphaFoldDB" id="A0A521G118"/>
<protein>
    <recommendedName>
        <fullName evidence="1">DUF7919 domain-containing protein</fullName>
    </recommendedName>
</protein>
<reference evidence="2" key="1">
    <citation type="submission" date="2017-07" db="EMBL/GenBank/DDBJ databases">
        <title>The cable genome - Insights into the physiology and evolution of filamentous bacteria capable of sulfide oxidation via long distance electron transfer.</title>
        <authorList>
            <person name="Thorup C."/>
            <person name="Bjerg J.T."/>
            <person name="Schreiber L."/>
            <person name="Nielsen L.P."/>
            <person name="Kjeldsen K.U."/>
            <person name="Boesen T."/>
            <person name="Boggild A."/>
            <person name="Meysman F."/>
            <person name="Geelhoed J."/>
            <person name="Schramm A."/>
        </authorList>
    </citation>
    <scope>NUCLEOTIDE SEQUENCE [LARGE SCALE GENOMIC DNA]</scope>
    <source>
        <strain evidence="2">GS</strain>
    </source>
</reference>
<feature type="domain" description="DUF7919" evidence="1">
    <location>
        <begin position="1"/>
        <end position="128"/>
    </location>
</feature>
<sequence>MRYEDLTIYECREGPPDVHSLNVGWLGGWGEPFAQGETSQAFKERLFQFCLDRYAVHLCRGYHECEFCGGWHDEAKAKYGEGASCLSIGNGEIRVIGTTAVYVAPALVYHYVVRHAYRPPDCFIEAVLTGPAPGSEEHETLLNIMRW</sequence>
<dbReference type="EMBL" id="NQJD01000018">
    <property type="protein sequence ID" value="TAA74730.1"/>
    <property type="molecule type" value="Genomic_DNA"/>
</dbReference>
<comment type="caution">
    <text evidence="2">The sequence shown here is derived from an EMBL/GenBank/DDBJ whole genome shotgun (WGS) entry which is preliminary data.</text>
</comment>
<keyword evidence="3" id="KW-1185">Reference proteome</keyword>
<evidence type="ECO:0000313" key="2">
    <source>
        <dbReference type="EMBL" id="TAA74730.1"/>
    </source>
</evidence>
<name>A0A521G118_9BACT</name>
<organism evidence="2 3">
    <name type="scientific">Candidatus Electronema aureum</name>
    <dbReference type="NCBI Taxonomy" id="2005002"/>
    <lineage>
        <taxon>Bacteria</taxon>
        <taxon>Pseudomonadati</taxon>
        <taxon>Thermodesulfobacteriota</taxon>
        <taxon>Desulfobulbia</taxon>
        <taxon>Desulfobulbales</taxon>
        <taxon>Desulfobulbaceae</taxon>
        <taxon>Candidatus Electronema</taxon>
    </lineage>
</organism>
<accession>A0A521G118</accession>
<evidence type="ECO:0000259" key="1">
    <source>
        <dbReference type="Pfam" id="PF25535"/>
    </source>
</evidence>
<dbReference type="Pfam" id="PF25535">
    <property type="entry name" value="DUF7919"/>
    <property type="match status" value="1"/>
</dbReference>
<dbReference type="InterPro" id="IPR057679">
    <property type="entry name" value="DUF7919"/>
</dbReference>
<proteinExistence type="predicted"/>